<evidence type="ECO:0000256" key="1">
    <source>
        <dbReference type="SAM" id="SignalP"/>
    </source>
</evidence>
<reference evidence="3" key="1">
    <citation type="submission" date="2022-01" db="EMBL/GenBank/DDBJ databases">
        <title>Comparative genomics reveals a dynamic genome evolution in the ectomycorrhizal milk-cap (Lactarius) mushrooms.</title>
        <authorList>
            <consortium name="DOE Joint Genome Institute"/>
            <person name="Lebreton A."/>
            <person name="Tang N."/>
            <person name="Kuo A."/>
            <person name="LaButti K."/>
            <person name="Drula E."/>
            <person name="Barry K."/>
            <person name="Clum A."/>
            <person name="Lipzen A."/>
            <person name="Mousain D."/>
            <person name="Ng V."/>
            <person name="Wang R."/>
            <person name="Wang X."/>
            <person name="Dai Y."/>
            <person name="Henrissat B."/>
            <person name="Grigoriev I.V."/>
            <person name="Guerin-Laguette A."/>
            <person name="Yu F."/>
            <person name="Martin F.M."/>
        </authorList>
    </citation>
    <scope>NUCLEOTIDE SEQUENCE</scope>
    <source>
        <strain evidence="3">QP</strain>
    </source>
</reference>
<accession>A0AAD4Q3B3</accession>
<sequence length="92" mass="10525">MHPSVLSIFFPFLATHITGTLTNVGIPSSFRLSSFVLSVSRRRPRHLDSTDLIAHCVTFPFCRTSRLRLGLLHPYKLESLDQTRTRHLLLHS</sequence>
<evidence type="ECO:0000313" key="2">
    <source>
        <dbReference type="EMBL" id="KAH8980529.1"/>
    </source>
</evidence>
<keyword evidence="1" id="KW-0732">Signal</keyword>
<gene>
    <name evidence="2" type="ORF">EDB92DRAFT_1900207</name>
    <name evidence="3" type="ORF">EDB92DRAFT_1900460</name>
</gene>
<evidence type="ECO:0000313" key="4">
    <source>
        <dbReference type="Proteomes" id="UP001201163"/>
    </source>
</evidence>
<organism evidence="3 4">
    <name type="scientific">Lactarius akahatsu</name>
    <dbReference type="NCBI Taxonomy" id="416441"/>
    <lineage>
        <taxon>Eukaryota</taxon>
        <taxon>Fungi</taxon>
        <taxon>Dikarya</taxon>
        <taxon>Basidiomycota</taxon>
        <taxon>Agaricomycotina</taxon>
        <taxon>Agaricomycetes</taxon>
        <taxon>Russulales</taxon>
        <taxon>Russulaceae</taxon>
        <taxon>Lactarius</taxon>
    </lineage>
</organism>
<comment type="caution">
    <text evidence="3">The sequence shown here is derived from an EMBL/GenBank/DDBJ whole genome shotgun (WGS) entry which is preliminary data.</text>
</comment>
<dbReference type="Proteomes" id="UP001201163">
    <property type="component" value="Unassembled WGS sequence"/>
</dbReference>
<proteinExistence type="predicted"/>
<dbReference type="AlphaFoldDB" id="A0AAD4Q3B3"/>
<evidence type="ECO:0008006" key="5">
    <source>
        <dbReference type="Google" id="ProtNLM"/>
    </source>
</evidence>
<dbReference type="EMBL" id="JAKELL010000134">
    <property type="protein sequence ID" value="KAH8980529.1"/>
    <property type="molecule type" value="Genomic_DNA"/>
</dbReference>
<protein>
    <recommendedName>
        <fullName evidence="5">Secreted protein</fullName>
    </recommendedName>
</protein>
<keyword evidence="4" id="KW-1185">Reference proteome</keyword>
<dbReference type="EMBL" id="JAKELL010000134">
    <property type="protein sequence ID" value="KAH8980566.1"/>
    <property type="molecule type" value="Genomic_DNA"/>
</dbReference>
<feature type="chain" id="PRO_5042441228" description="Secreted protein" evidence="1">
    <location>
        <begin position="20"/>
        <end position="92"/>
    </location>
</feature>
<feature type="signal peptide" evidence="1">
    <location>
        <begin position="1"/>
        <end position="19"/>
    </location>
</feature>
<evidence type="ECO:0000313" key="3">
    <source>
        <dbReference type="EMBL" id="KAH8980566.1"/>
    </source>
</evidence>
<name>A0AAD4Q3B3_9AGAM</name>